<evidence type="ECO:0000256" key="1">
    <source>
        <dbReference type="SAM" id="MobiDB-lite"/>
    </source>
</evidence>
<reference evidence="2" key="1">
    <citation type="submission" date="2019-09" db="EMBL/GenBank/DDBJ databases">
        <title>Draft genome information of white flower Hibiscus syriacus.</title>
        <authorList>
            <person name="Kim Y.-M."/>
        </authorList>
    </citation>
    <scope>NUCLEOTIDE SEQUENCE [LARGE SCALE GENOMIC DNA]</scope>
    <source>
        <strain evidence="2">YM2019G1</strain>
    </source>
</reference>
<feature type="compositionally biased region" description="Polar residues" evidence="1">
    <location>
        <begin position="116"/>
        <end position="125"/>
    </location>
</feature>
<sequence length="125" mass="14582">MESVASRIMGPSFLPPRDNTHTLVEDQRKARVNQIIQQFNVVASKLNAAKRRRRCLLGMKEREANYWWETPIDQLNPKELEELELRFAELLELYISRSKKIAATTLMPTPRDPAQFNPSTPRDFN</sequence>
<gene>
    <name evidence="2" type="ORF">F3Y22_tig00117005pilonHSYRG00038</name>
</gene>
<name>A0A6A2XQN0_HIBSY</name>
<dbReference type="OrthoDB" id="1082350at2759"/>
<evidence type="ECO:0000313" key="2">
    <source>
        <dbReference type="EMBL" id="KAE8656174.1"/>
    </source>
</evidence>
<dbReference type="Proteomes" id="UP000436088">
    <property type="component" value="Unassembled WGS sequence"/>
</dbReference>
<evidence type="ECO:0000313" key="3">
    <source>
        <dbReference type="Proteomes" id="UP000436088"/>
    </source>
</evidence>
<organism evidence="2 3">
    <name type="scientific">Hibiscus syriacus</name>
    <name type="common">Rose of Sharon</name>
    <dbReference type="NCBI Taxonomy" id="106335"/>
    <lineage>
        <taxon>Eukaryota</taxon>
        <taxon>Viridiplantae</taxon>
        <taxon>Streptophyta</taxon>
        <taxon>Embryophyta</taxon>
        <taxon>Tracheophyta</taxon>
        <taxon>Spermatophyta</taxon>
        <taxon>Magnoliopsida</taxon>
        <taxon>eudicotyledons</taxon>
        <taxon>Gunneridae</taxon>
        <taxon>Pentapetalae</taxon>
        <taxon>rosids</taxon>
        <taxon>malvids</taxon>
        <taxon>Malvales</taxon>
        <taxon>Malvaceae</taxon>
        <taxon>Malvoideae</taxon>
        <taxon>Hibiscus</taxon>
    </lineage>
</organism>
<dbReference type="EMBL" id="VEPZ02001768">
    <property type="protein sequence ID" value="KAE8656174.1"/>
    <property type="molecule type" value="Genomic_DNA"/>
</dbReference>
<keyword evidence="3" id="KW-1185">Reference proteome</keyword>
<comment type="caution">
    <text evidence="2">The sequence shown here is derived from an EMBL/GenBank/DDBJ whole genome shotgun (WGS) entry which is preliminary data.</text>
</comment>
<feature type="region of interest" description="Disordered" evidence="1">
    <location>
        <begin position="106"/>
        <end position="125"/>
    </location>
</feature>
<protein>
    <submittedName>
        <fullName evidence="2">Uncharacterized protein</fullName>
    </submittedName>
</protein>
<dbReference type="AlphaFoldDB" id="A0A6A2XQN0"/>
<accession>A0A6A2XQN0</accession>
<proteinExistence type="predicted"/>